<keyword evidence="4 7" id="KW-0812">Transmembrane</keyword>
<comment type="similarity">
    <text evidence="2">Belongs to the acyltransferase 3 family.</text>
</comment>
<dbReference type="EMBL" id="LIBO01000006">
    <property type="protein sequence ID" value="KRO63144.1"/>
    <property type="molecule type" value="Genomic_DNA"/>
</dbReference>
<feature type="domain" description="Acyltransferase 3" evidence="8">
    <location>
        <begin position="7"/>
        <end position="355"/>
    </location>
</feature>
<evidence type="ECO:0000256" key="7">
    <source>
        <dbReference type="SAM" id="Phobius"/>
    </source>
</evidence>
<comment type="caution">
    <text evidence="9">The sequence shown here is derived from an EMBL/GenBank/DDBJ whole genome shotgun (WGS) entry which is preliminary data.</text>
</comment>
<evidence type="ECO:0000256" key="4">
    <source>
        <dbReference type="ARBA" id="ARBA00022692"/>
    </source>
</evidence>
<keyword evidence="6 7" id="KW-0472">Membrane</keyword>
<evidence type="ECO:0000259" key="8">
    <source>
        <dbReference type="Pfam" id="PF01757"/>
    </source>
</evidence>
<feature type="transmembrane region" description="Helical" evidence="7">
    <location>
        <begin position="189"/>
        <end position="210"/>
    </location>
</feature>
<organism evidence="9 10">
    <name type="scientific">Verrucomicrobia subdivision 6 bacterium BACL9 MAG-120507-bin52</name>
    <dbReference type="NCBI Taxonomy" id="1655590"/>
    <lineage>
        <taxon>Bacteria</taxon>
        <taxon>Pseudomonadati</taxon>
        <taxon>Verrucomicrobiota</taxon>
        <taxon>Verrucomicrobiia</taxon>
        <taxon>Verrucomicrobiales</taxon>
        <taxon>Verrucomicrobia subdivision 6</taxon>
    </lineage>
</organism>
<dbReference type="Pfam" id="PF01757">
    <property type="entry name" value="Acyl_transf_3"/>
    <property type="match status" value="1"/>
</dbReference>
<feature type="transmembrane region" description="Helical" evidence="7">
    <location>
        <begin position="301"/>
        <end position="321"/>
    </location>
</feature>
<dbReference type="PANTHER" id="PTHR40074:SF2">
    <property type="entry name" value="O-ACETYLTRANSFERASE WECH"/>
    <property type="match status" value="1"/>
</dbReference>
<evidence type="ECO:0000313" key="10">
    <source>
        <dbReference type="Proteomes" id="UP000051269"/>
    </source>
</evidence>
<name>A0A0R2RKB0_9BACT</name>
<proteinExistence type="inferred from homology"/>
<evidence type="ECO:0000256" key="3">
    <source>
        <dbReference type="ARBA" id="ARBA00022475"/>
    </source>
</evidence>
<comment type="subcellular location">
    <subcellularLocation>
        <location evidence="1">Cell membrane</location>
        <topology evidence="1">Multi-pass membrane protein</topology>
    </subcellularLocation>
</comment>
<feature type="transmembrane region" description="Helical" evidence="7">
    <location>
        <begin position="110"/>
        <end position="126"/>
    </location>
</feature>
<dbReference type="GO" id="GO:0016413">
    <property type="term" value="F:O-acetyltransferase activity"/>
    <property type="evidence" value="ECO:0007669"/>
    <property type="project" value="TreeGrafter"/>
</dbReference>
<feature type="transmembrane region" description="Helical" evidence="7">
    <location>
        <begin position="251"/>
        <end position="270"/>
    </location>
</feature>
<reference evidence="9 10" key="1">
    <citation type="submission" date="2015-10" db="EMBL/GenBank/DDBJ databases">
        <title>Metagenome-Assembled Genomes uncover a global brackish microbiome.</title>
        <authorList>
            <person name="Hugerth L.W."/>
            <person name="Larsson J."/>
            <person name="Alneberg J."/>
            <person name="Lindh M.V."/>
            <person name="Legrand C."/>
            <person name="Pinhassi J."/>
            <person name="Andersson A.F."/>
        </authorList>
    </citation>
    <scope>NUCLEOTIDE SEQUENCE [LARGE SCALE GENOMIC DNA]</scope>
    <source>
        <strain evidence="9">BACL18 MAG-120507-bin52</strain>
    </source>
</reference>
<evidence type="ECO:0000256" key="5">
    <source>
        <dbReference type="ARBA" id="ARBA00022989"/>
    </source>
</evidence>
<dbReference type="AlphaFoldDB" id="A0A0R2RKB0"/>
<accession>A0A0R2RKB0</accession>
<evidence type="ECO:0000256" key="6">
    <source>
        <dbReference type="ARBA" id="ARBA00023136"/>
    </source>
</evidence>
<feature type="transmembrane region" description="Helical" evidence="7">
    <location>
        <begin position="71"/>
        <end position="90"/>
    </location>
</feature>
<dbReference type="GO" id="GO:0005886">
    <property type="term" value="C:plasma membrane"/>
    <property type="evidence" value="ECO:0007669"/>
    <property type="project" value="UniProtKB-SubCell"/>
</dbReference>
<dbReference type="PANTHER" id="PTHR40074">
    <property type="entry name" value="O-ACETYLTRANSFERASE WECH"/>
    <property type="match status" value="1"/>
</dbReference>
<keyword evidence="5 7" id="KW-1133">Transmembrane helix</keyword>
<dbReference type="GO" id="GO:0009246">
    <property type="term" value="P:enterobacterial common antigen biosynthetic process"/>
    <property type="evidence" value="ECO:0007669"/>
    <property type="project" value="TreeGrafter"/>
</dbReference>
<evidence type="ECO:0000256" key="2">
    <source>
        <dbReference type="ARBA" id="ARBA00007400"/>
    </source>
</evidence>
<sequence>MAQGRMAWLDITKGWAILWVVYFHSFSCWSKPPSPIEAGFFAKVAQPELWNTPLTIFESLGRTIGLGISQLGFHAVGLFLVASGFVLAQSADRAEQKGGVTWSSWILQRLVRLYPMYWLAHLIYLISPFEARLEPVDWRFWVSLTGLRFLWIDYNFFYLNAAWWYFCLIIQLFALFPILMAGLKRLGPILFLVAAVGLGFFARAYLLYIHPASGQWILGGCGLSRLPEFAFGMVLGVWFARQPQHFESWLLQGRGFLTGLFLYPFALLAYQLPRGYVAVDFLSGVACFLVVAGASGFWAKIPFLGSLLALTGSFSYGIYLIHQPYAIHFASFLKGQTAWIAIPSLFLLVAALSLWGGILEKLLNAWFSSKPRKEPSVEFPLPNR</sequence>
<feature type="transmembrane region" description="Helical" evidence="7">
    <location>
        <begin position="163"/>
        <end position="182"/>
    </location>
</feature>
<protein>
    <recommendedName>
        <fullName evidence="8">Acyltransferase 3 domain-containing protein</fullName>
    </recommendedName>
</protein>
<dbReference type="InterPro" id="IPR002656">
    <property type="entry name" value="Acyl_transf_3_dom"/>
</dbReference>
<evidence type="ECO:0000256" key="1">
    <source>
        <dbReference type="ARBA" id="ARBA00004651"/>
    </source>
</evidence>
<gene>
    <name evidence="9" type="ORF">ABR82_02680</name>
</gene>
<feature type="transmembrane region" description="Helical" evidence="7">
    <location>
        <begin position="276"/>
        <end position="294"/>
    </location>
</feature>
<keyword evidence="3" id="KW-1003">Cell membrane</keyword>
<evidence type="ECO:0000313" key="9">
    <source>
        <dbReference type="EMBL" id="KRO63144.1"/>
    </source>
</evidence>
<feature type="transmembrane region" description="Helical" evidence="7">
    <location>
        <begin position="216"/>
        <end position="239"/>
    </location>
</feature>
<feature type="transmembrane region" description="Helical" evidence="7">
    <location>
        <begin position="341"/>
        <end position="363"/>
    </location>
</feature>
<dbReference type="Proteomes" id="UP000051269">
    <property type="component" value="Unassembled WGS sequence"/>
</dbReference>